<dbReference type="Pfam" id="PF11738">
    <property type="entry name" value="DUF3298"/>
    <property type="match status" value="1"/>
</dbReference>
<dbReference type="GO" id="GO:0046872">
    <property type="term" value="F:metal ion binding"/>
    <property type="evidence" value="ECO:0007669"/>
    <property type="project" value="UniProtKB-KW"/>
</dbReference>
<dbReference type="InterPro" id="IPR011330">
    <property type="entry name" value="Glyco_hydro/deAcase_b/a-brl"/>
</dbReference>
<dbReference type="Gene3D" id="3.20.20.370">
    <property type="entry name" value="Glycoside hydrolase/deacetylase"/>
    <property type="match status" value="1"/>
</dbReference>
<dbReference type="Pfam" id="PF01522">
    <property type="entry name" value="Polysacc_deac_1"/>
    <property type="match status" value="1"/>
</dbReference>
<evidence type="ECO:0000313" key="5">
    <source>
        <dbReference type="EMBL" id="MXQ74226.1"/>
    </source>
</evidence>
<reference evidence="5 6" key="2">
    <citation type="submission" date="2020-01" db="EMBL/GenBank/DDBJ databases">
        <title>Clostridiaceae sp. nov. isolated from the gut of human by culturomics.</title>
        <authorList>
            <person name="Chang Y."/>
        </authorList>
    </citation>
    <scope>NUCLEOTIDE SEQUENCE [LARGE SCALE GENOMIC DNA]</scope>
    <source>
        <strain evidence="5 6">DONG20-135</strain>
    </source>
</reference>
<evidence type="ECO:0000256" key="3">
    <source>
        <dbReference type="SAM" id="SignalP"/>
    </source>
</evidence>
<dbReference type="SUPFAM" id="SSF88713">
    <property type="entry name" value="Glycoside hydrolase/deacetylase"/>
    <property type="match status" value="1"/>
</dbReference>
<accession>A0A6N8U7R2</accession>
<dbReference type="InterPro" id="IPR002509">
    <property type="entry name" value="NODB_dom"/>
</dbReference>
<feature type="signal peptide" evidence="3">
    <location>
        <begin position="1"/>
        <end position="25"/>
    </location>
</feature>
<feature type="domain" description="NodB homology" evidence="4">
    <location>
        <begin position="247"/>
        <end position="422"/>
    </location>
</feature>
<evidence type="ECO:0000256" key="1">
    <source>
        <dbReference type="ARBA" id="ARBA00022723"/>
    </source>
</evidence>
<evidence type="ECO:0000259" key="4">
    <source>
        <dbReference type="PROSITE" id="PS51677"/>
    </source>
</evidence>
<proteinExistence type="predicted"/>
<feature type="chain" id="PRO_5039180418" evidence="3">
    <location>
        <begin position="26"/>
        <end position="439"/>
    </location>
</feature>
<evidence type="ECO:0000313" key="6">
    <source>
        <dbReference type="Proteomes" id="UP000434036"/>
    </source>
</evidence>
<dbReference type="PANTHER" id="PTHR10587">
    <property type="entry name" value="GLYCOSYL TRANSFERASE-RELATED"/>
    <property type="match status" value="1"/>
</dbReference>
<name>A0A6N8U7R2_9FIRM</name>
<keyword evidence="2" id="KW-0378">Hydrolase</keyword>
<sequence length="439" mass="51080">MKQKRIIILLCMTFFMSGCSKQALKENPNPHQEIGSEVAELHIGTKAVTSVSYPKTGYEKLDTKIAQKIRKLKSDFKKDTENYRGESAPELNINFESYMKDKRYLSVRLLIYEHIYNNKEISQTLHYDIEKDDFFDLDDLFEDDFLPYVSKQARQYFQSQYPEECKRADFRIGISPVTQNYQEFVLQKDKLVFYFNPGTLFDQGVSFSMSFDKLAPYTDLEKEEKTVFVPYDDVLNEPVRVIDPKQPMVALTFDDGPTRKYTEAILDALKEHNSAATFFVLGNRASNAPDLLQRMIMEGSEIGNHTYSHKQLTTLSKERIEEEIMHTQETIHKITNQYPSVIRPPYGSRNDNVLSCARNKRIVTWTLDTEDWKSRNTKTIVNRVMNTVKDKDIILMHDLYATSAEAAIILIDELHEQGYQLVTVSQLYEYSDSHQYQGK</sequence>
<dbReference type="GO" id="GO:0016810">
    <property type="term" value="F:hydrolase activity, acting on carbon-nitrogen (but not peptide) bonds"/>
    <property type="evidence" value="ECO:0007669"/>
    <property type="project" value="InterPro"/>
</dbReference>
<dbReference type="PROSITE" id="PS51257">
    <property type="entry name" value="PROKAR_LIPOPROTEIN"/>
    <property type="match status" value="1"/>
</dbReference>
<dbReference type="InterPro" id="IPR050248">
    <property type="entry name" value="Polysacc_deacetylase_ArnD"/>
</dbReference>
<dbReference type="PROSITE" id="PS51677">
    <property type="entry name" value="NODB"/>
    <property type="match status" value="1"/>
</dbReference>
<gene>
    <name evidence="5" type="ORF">GSF08_09785</name>
</gene>
<evidence type="ECO:0000256" key="2">
    <source>
        <dbReference type="ARBA" id="ARBA00022801"/>
    </source>
</evidence>
<dbReference type="InterPro" id="IPR021729">
    <property type="entry name" value="DUF3298"/>
</dbReference>
<keyword evidence="6" id="KW-1185">Reference proteome</keyword>
<dbReference type="RefSeq" id="WP_160625618.1">
    <property type="nucleotide sequence ID" value="NZ_WUUQ01000004.1"/>
</dbReference>
<comment type="caution">
    <text evidence="5">The sequence shown here is derived from an EMBL/GenBank/DDBJ whole genome shotgun (WGS) entry which is preliminary data.</text>
</comment>
<reference evidence="5 6" key="1">
    <citation type="submission" date="2019-12" db="EMBL/GenBank/DDBJ databases">
        <authorList>
            <person name="Yang R."/>
        </authorList>
    </citation>
    <scope>NUCLEOTIDE SEQUENCE [LARGE SCALE GENOMIC DNA]</scope>
    <source>
        <strain evidence="5 6">DONG20-135</strain>
    </source>
</reference>
<dbReference type="AlphaFoldDB" id="A0A6N8U7R2"/>
<dbReference type="Gene3D" id="3.90.640.20">
    <property type="entry name" value="Heat-shock cognate protein, ATPase"/>
    <property type="match status" value="1"/>
</dbReference>
<dbReference type="GO" id="GO:0005975">
    <property type="term" value="P:carbohydrate metabolic process"/>
    <property type="evidence" value="ECO:0007669"/>
    <property type="project" value="InterPro"/>
</dbReference>
<dbReference type="EMBL" id="WUUQ01000004">
    <property type="protein sequence ID" value="MXQ74226.1"/>
    <property type="molecule type" value="Genomic_DNA"/>
</dbReference>
<dbReference type="GO" id="GO:0016020">
    <property type="term" value="C:membrane"/>
    <property type="evidence" value="ECO:0007669"/>
    <property type="project" value="TreeGrafter"/>
</dbReference>
<dbReference type="PANTHER" id="PTHR10587:SF133">
    <property type="entry name" value="CHITIN DEACETYLASE 1-RELATED"/>
    <property type="match status" value="1"/>
</dbReference>
<dbReference type="CDD" id="cd10954">
    <property type="entry name" value="CE4_CtAXE_like"/>
    <property type="match status" value="1"/>
</dbReference>
<organism evidence="5 6">
    <name type="scientific">Copranaerobaculum intestinale</name>
    <dbReference type="NCBI Taxonomy" id="2692629"/>
    <lineage>
        <taxon>Bacteria</taxon>
        <taxon>Bacillati</taxon>
        <taxon>Bacillota</taxon>
        <taxon>Erysipelotrichia</taxon>
        <taxon>Erysipelotrichales</taxon>
        <taxon>Erysipelotrichaceae</taxon>
        <taxon>Copranaerobaculum</taxon>
    </lineage>
</organism>
<protein>
    <submittedName>
        <fullName evidence="5">Polysaccharide deacetylase family protein</fullName>
    </submittedName>
</protein>
<dbReference type="Proteomes" id="UP000434036">
    <property type="component" value="Unassembled WGS sequence"/>
</dbReference>
<dbReference type="InterPro" id="IPR037126">
    <property type="entry name" value="PdaC/RsiV-like_sf"/>
</dbReference>
<keyword evidence="3" id="KW-0732">Signal</keyword>
<keyword evidence="1" id="KW-0479">Metal-binding</keyword>